<gene>
    <name evidence="1" type="ORF">AB0K36_15725</name>
</gene>
<evidence type="ECO:0008006" key="3">
    <source>
        <dbReference type="Google" id="ProtNLM"/>
    </source>
</evidence>
<sequence length="55" mass="5697">MGRDVAASAGDGNPVLDHLVRSARAAKRCKAAQRGRSGRLVVAEDLLQPSAGNAR</sequence>
<evidence type="ECO:0000313" key="1">
    <source>
        <dbReference type="EMBL" id="MEV4682216.1"/>
    </source>
</evidence>
<dbReference type="Proteomes" id="UP001552521">
    <property type="component" value="Unassembled WGS sequence"/>
</dbReference>
<evidence type="ECO:0000313" key="2">
    <source>
        <dbReference type="Proteomes" id="UP001552521"/>
    </source>
</evidence>
<comment type="caution">
    <text evidence="1">The sequence shown here is derived from an EMBL/GenBank/DDBJ whole genome shotgun (WGS) entry which is preliminary data.</text>
</comment>
<organism evidence="1 2">
    <name type="scientific">Streptomyces kurssanovii</name>
    <dbReference type="NCBI Taxonomy" id="67312"/>
    <lineage>
        <taxon>Bacteria</taxon>
        <taxon>Bacillati</taxon>
        <taxon>Actinomycetota</taxon>
        <taxon>Actinomycetes</taxon>
        <taxon>Kitasatosporales</taxon>
        <taxon>Streptomycetaceae</taxon>
        <taxon>Streptomyces</taxon>
    </lineage>
</organism>
<protein>
    <recommendedName>
        <fullName evidence="3">Transposase</fullName>
    </recommendedName>
</protein>
<proteinExistence type="predicted"/>
<dbReference type="RefSeq" id="WP_364593767.1">
    <property type="nucleotide sequence ID" value="NZ_JBFAQK010000018.1"/>
</dbReference>
<name>A0ABV3HUF0_9ACTN</name>
<dbReference type="EMBL" id="JBFAQK010000018">
    <property type="protein sequence ID" value="MEV4682216.1"/>
    <property type="molecule type" value="Genomic_DNA"/>
</dbReference>
<accession>A0ABV3HUF0</accession>
<reference evidence="1 2" key="1">
    <citation type="submission" date="2024-06" db="EMBL/GenBank/DDBJ databases">
        <title>The Natural Products Discovery Center: Release of the First 8490 Sequenced Strains for Exploring Actinobacteria Biosynthetic Diversity.</title>
        <authorList>
            <person name="Kalkreuter E."/>
            <person name="Kautsar S.A."/>
            <person name="Yang D."/>
            <person name="Bader C.D."/>
            <person name="Teijaro C.N."/>
            <person name="Fluegel L."/>
            <person name="Davis C.M."/>
            <person name="Simpson J.R."/>
            <person name="Lauterbach L."/>
            <person name="Steele A.D."/>
            <person name="Gui C."/>
            <person name="Meng S."/>
            <person name="Li G."/>
            <person name="Viehrig K."/>
            <person name="Ye F."/>
            <person name="Su P."/>
            <person name="Kiefer A.F."/>
            <person name="Nichols A."/>
            <person name="Cepeda A.J."/>
            <person name="Yan W."/>
            <person name="Fan B."/>
            <person name="Jiang Y."/>
            <person name="Adhikari A."/>
            <person name="Zheng C.-J."/>
            <person name="Schuster L."/>
            <person name="Cowan T.M."/>
            <person name="Smanski M.J."/>
            <person name="Chevrette M.G."/>
            <person name="De Carvalho L.P.S."/>
            <person name="Shen B."/>
        </authorList>
    </citation>
    <scope>NUCLEOTIDE SEQUENCE [LARGE SCALE GENOMIC DNA]</scope>
    <source>
        <strain evidence="1 2">NPDC049344</strain>
    </source>
</reference>
<keyword evidence="2" id="KW-1185">Reference proteome</keyword>